<dbReference type="HOGENOM" id="CLU_3307825_0_0_4"/>
<dbReference type="EMBL" id="CP009962">
    <property type="protein sequence ID" value="AIY39416.1"/>
    <property type="molecule type" value="Genomic_DNA"/>
</dbReference>
<sequence length="39" mass="4108">MVAVAEALFCQLRQYSAMKNSLAGDCTSTANRPAQFGVG</sequence>
<gene>
    <name evidence="1" type="ORF">LT85_0256</name>
</gene>
<dbReference type="KEGG" id="care:LT85_0256"/>
<reference evidence="2" key="1">
    <citation type="journal article" date="2014" name="Soil Biol. Biochem.">
        <title>Structure and function of bacterial communities in ageing soils: Insights from the Mendocino ecological staircase.</title>
        <authorList>
            <person name="Uroz S."/>
            <person name="Tech J.J."/>
            <person name="Sawaya N.A."/>
            <person name="Frey-Klett P."/>
            <person name="Leveau J.H.J."/>
        </authorList>
    </citation>
    <scope>NUCLEOTIDE SEQUENCE [LARGE SCALE GENOMIC DNA]</scope>
    <source>
        <strain evidence="2">Cal35</strain>
    </source>
</reference>
<dbReference type="Proteomes" id="UP000030302">
    <property type="component" value="Chromosome"/>
</dbReference>
<keyword evidence="2" id="KW-1185">Reference proteome</keyword>
<dbReference type="AlphaFoldDB" id="A0A0A1F4F2"/>
<accession>A0A0A1F4F2</accession>
<evidence type="ECO:0000313" key="2">
    <source>
        <dbReference type="Proteomes" id="UP000030302"/>
    </source>
</evidence>
<evidence type="ECO:0000313" key="1">
    <source>
        <dbReference type="EMBL" id="AIY39416.1"/>
    </source>
</evidence>
<organism evidence="1 2">
    <name type="scientific">Collimonas arenae</name>
    <dbReference type="NCBI Taxonomy" id="279058"/>
    <lineage>
        <taxon>Bacteria</taxon>
        <taxon>Pseudomonadati</taxon>
        <taxon>Pseudomonadota</taxon>
        <taxon>Betaproteobacteria</taxon>
        <taxon>Burkholderiales</taxon>
        <taxon>Oxalobacteraceae</taxon>
        <taxon>Collimonas</taxon>
    </lineage>
</organism>
<protein>
    <submittedName>
        <fullName evidence="1">Uncharacterized protein</fullName>
    </submittedName>
</protein>
<name>A0A0A1F4F2_9BURK</name>
<dbReference type="STRING" id="279058.LT85_0256"/>
<proteinExistence type="predicted"/>